<gene>
    <name evidence="1" type="ORF">POPTR_018G099301v4</name>
</gene>
<comment type="caution">
    <text evidence="1">The sequence shown here is derived from an EMBL/GenBank/DDBJ whole genome shotgun (WGS) entry which is preliminary data.</text>
</comment>
<evidence type="ECO:0000313" key="1">
    <source>
        <dbReference type="EMBL" id="KAI9378474.1"/>
    </source>
</evidence>
<dbReference type="Proteomes" id="UP000006729">
    <property type="component" value="Chromosome 18"/>
</dbReference>
<dbReference type="EMBL" id="CM009307">
    <property type="protein sequence ID" value="KAI9378474.1"/>
    <property type="molecule type" value="Genomic_DNA"/>
</dbReference>
<organism evidence="1 2">
    <name type="scientific">Populus trichocarpa</name>
    <name type="common">Western balsam poplar</name>
    <name type="synonym">Populus balsamifera subsp. trichocarpa</name>
    <dbReference type="NCBI Taxonomy" id="3694"/>
    <lineage>
        <taxon>Eukaryota</taxon>
        <taxon>Viridiplantae</taxon>
        <taxon>Streptophyta</taxon>
        <taxon>Embryophyta</taxon>
        <taxon>Tracheophyta</taxon>
        <taxon>Spermatophyta</taxon>
        <taxon>Magnoliopsida</taxon>
        <taxon>eudicotyledons</taxon>
        <taxon>Gunneridae</taxon>
        <taxon>Pentapetalae</taxon>
        <taxon>rosids</taxon>
        <taxon>fabids</taxon>
        <taxon>Malpighiales</taxon>
        <taxon>Salicaceae</taxon>
        <taxon>Saliceae</taxon>
        <taxon>Populus</taxon>
    </lineage>
</organism>
<evidence type="ECO:0000313" key="2">
    <source>
        <dbReference type="Proteomes" id="UP000006729"/>
    </source>
</evidence>
<name>A0ACC0RMK8_POPTR</name>
<accession>A0ACC0RMK8</accession>
<keyword evidence="2" id="KW-1185">Reference proteome</keyword>
<proteinExistence type="predicted"/>
<reference evidence="1 2" key="1">
    <citation type="journal article" date="2006" name="Science">
        <title>The genome of black cottonwood, Populus trichocarpa (Torr. &amp; Gray).</title>
        <authorList>
            <person name="Tuskan G.A."/>
            <person name="Difazio S."/>
            <person name="Jansson S."/>
            <person name="Bohlmann J."/>
            <person name="Grigoriev I."/>
            <person name="Hellsten U."/>
            <person name="Putnam N."/>
            <person name="Ralph S."/>
            <person name="Rombauts S."/>
            <person name="Salamov A."/>
            <person name="Schein J."/>
            <person name="Sterck L."/>
            <person name="Aerts A."/>
            <person name="Bhalerao R.R."/>
            <person name="Bhalerao R.P."/>
            <person name="Blaudez D."/>
            <person name="Boerjan W."/>
            <person name="Brun A."/>
            <person name="Brunner A."/>
            <person name="Busov V."/>
            <person name="Campbell M."/>
            <person name="Carlson J."/>
            <person name="Chalot M."/>
            <person name="Chapman J."/>
            <person name="Chen G.L."/>
            <person name="Cooper D."/>
            <person name="Coutinho P.M."/>
            <person name="Couturier J."/>
            <person name="Covert S."/>
            <person name="Cronk Q."/>
            <person name="Cunningham R."/>
            <person name="Davis J."/>
            <person name="Degroeve S."/>
            <person name="Dejardin A."/>
            <person name="Depamphilis C."/>
            <person name="Detter J."/>
            <person name="Dirks B."/>
            <person name="Dubchak I."/>
            <person name="Duplessis S."/>
            <person name="Ehlting J."/>
            <person name="Ellis B."/>
            <person name="Gendler K."/>
            <person name="Goodstein D."/>
            <person name="Gribskov M."/>
            <person name="Grimwood J."/>
            <person name="Groover A."/>
            <person name="Gunter L."/>
            <person name="Hamberger B."/>
            <person name="Heinze B."/>
            <person name="Helariutta Y."/>
            <person name="Henrissat B."/>
            <person name="Holligan D."/>
            <person name="Holt R."/>
            <person name="Huang W."/>
            <person name="Islam-Faridi N."/>
            <person name="Jones S."/>
            <person name="Jones-Rhoades M."/>
            <person name="Jorgensen R."/>
            <person name="Joshi C."/>
            <person name="Kangasjarvi J."/>
            <person name="Karlsson J."/>
            <person name="Kelleher C."/>
            <person name="Kirkpatrick R."/>
            <person name="Kirst M."/>
            <person name="Kohler A."/>
            <person name="Kalluri U."/>
            <person name="Larimer F."/>
            <person name="Leebens-Mack J."/>
            <person name="Leple J.C."/>
            <person name="Locascio P."/>
            <person name="Lou Y."/>
            <person name="Lucas S."/>
            <person name="Martin F."/>
            <person name="Montanini B."/>
            <person name="Napoli C."/>
            <person name="Nelson D.R."/>
            <person name="Nelson C."/>
            <person name="Nieminen K."/>
            <person name="Nilsson O."/>
            <person name="Pereda V."/>
            <person name="Peter G."/>
            <person name="Philippe R."/>
            <person name="Pilate G."/>
            <person name="Poliakov A."/>
            <person name="Razumovskaya J."/>
            <person name="Richardson P."/>
            <person name="Rinaldi C."/>
            <person name="Ritland K."/>
            <person name="Rouze P."/>
            <person name="Ryaboy D."/>
            <person name="Schmutz J."/>
            <person name="Schrader J."/>
            <person name="Segerman B."/>
            <person name="Shin H."/>
            <person name="Siddiqui A."/>
            <person name="Sterky F."/>
            <person name="Terry A."/>
            <person name="Tsai C.J."/>
            <person name="Uberbacher E."/>
            <person name="Unneberg P."/>
            <person name="Vahala J."/>
            <person name="Wall K."/>
            <person name="Wessler S."/>
            <person name="Yang G."/>
            <person name="Yin T."/>
            <person name="Douglas C."/>
            <person name="Marra M."/>
            <person name="Sandberg G."/>
            <person name="Van de Peer Y."/>
            <person name="Rokhsar D."/>
        </authorList>
    </citation>
    <scope>NUCLEOTIDE SEQUENCE [LARGE SCALE GENOMIC DNA]</scope>
    <source>
        <strain evidence="2">cv. Nisqually</strain>
    </source>
</reference>
<protein>
    <submittedName>
        <fullName evidence="1">Uncharacterized protein</fullName>
    </submittedName>
</protein>
<sequence length="164" mass="19018">MKQLEKNIIKIIYKLEMIFTPLFNSIEHLPINMIFTGFFSPLFFLLCFGVQKKSNPIKKNKKRFLEKIVDYMKSDSYMFSPFISTPHIASKTSSSSTTVPTRKLTTKDNQSTVETSNVTVEDQFSELPEKCISGQQKFVHKETVKHMVYQSCRSSLSDNWILKN</sequence>